<evidence type="ECO:0000313" key="1">
    <source>
        <dbReference type="Proteomes" id="UP000887579"/>
    </source>
</evidence>
<dbReference type="WBParaSite" id="ES5_v2.g19056.t1">
    <property type="protein sequence ID" value="ES5_v2.g19056.t1"/>
    <property type="gene ID" value="ES5_v2.g19056"/>
</dbReference>
<name>A0AC34FNS4_9BILA</name>
<organism evidence="1 2">
    <name type="scientific">Panagrolaimus sp. ES5</name>
    <dbReference type="NCBI Taxonomy" id="591445"/>
    <lineage>
        <taxon>Eukaryota</taxon>
        <taxon>Metazoa</taxon>
        <taxon>Ecdysozoa</taxon>
        <taxon>Nematoda</taxon>
        <taxon>Chromadorea</taxon>
        <taxon>Rhabditida</taxon>
        <taxon>Tylenchina</taxon>
        <taxon>Panagrolaimomorpha</taxon>
        <taxon>Panagrolaimoidea</taxon>
        <taxon>Panagrolaimidae</taxon>
        <taxon>Panagrolaimus</taxon>
    </lineage>
</organism>
<proteinExistence type="predicted"/>
<sequence>MNDESLLFMCQNILFRSVKNSTKTRNQKCQTNLIKRVVLQSLIKPVAKINQRRLKRMPKIMKIKAVEKTRAVKTRNKNNAIMPFMTDVLLNQ</sequence>
<dbReference type="Proteomes" id="UP000887579">
    <property type="component" value="Unplaced"/>
</dbReference>
<reference evidence="2" key="1">
    <citation type="submission" date="2022-11" db="UniProtKB">
        <authorList>
            <consortium name="WormBaseParasite"/>
        </authorList>
    </citation>
    <scope>IDENTIFICATION</scope>
</reference>
<accession>A0AC34FNS4</accession>
<evidence type="ECO:0000313" key="2">
    <source>
        <dbReference type="WBParaSite" id="ES5_v2.g19056.t1"/>
    </source>
</evidence>
<protein>
    <submittedName>
        <fullName evidence="2">Uncharacterized protein</fullName>
    </submittedName>
</protein>